<reference evidence="1 2" key="1">
    <citation type="journal article" date="2016" name="Nat. Commun.">
        <title>Thousands of microbial genomes shed light on interconnected biogeochemical processes in an aquifer system.</title>
        <authorList>
            <person name="Anantharaman K."/>
            <person name="Brown C.T."/>
            <person name="Hug L.A."/>
            <person name="Sharon I."/>
            <person name="Castelle C.J."/>
            <person name="Probst A.J."/>
            <person name="Thomas B.C."/>
            <person name="Singh A."/>
            <person name="Wilkins M.J."/>
            <person name="Karaoz U."/>
            <person name="Brodie E.L."/>
            <person name="Williams K.H."/>
            <person name="Hubbard S.S."/>
            <person name="Banfield J.F."/>
        </authorList>
    </citation>
    <scope>NUCLEOTIDE SEQUENCE [LARGE SCALE GENOMIC DNA]</scope>
</reference>
<evidence type="ECO:0000313" key="1">
    <source>
        <dbReference type="EMBL" id="OGY20793.1"/>
    </source>
</evidence>
<proteinExistence type="predicted"/>
<dbReference type="EMBL" id="MHCL01000023">
    <property type="protein sequence ID" value="OGY20793.1"/>
    <property type="molecule type" value="Genomic_DNA"/>
</dbReference>
<comment type="caution">
    <text evidence="1">The sequence shown here is derived from an EMBL/GenBank/DDBJ whole genome shotgun (WGS) entry which is preliminary data.</text>
</comment>
<protein>
    <submittedName>
        <fullName evidence="1">Uncharacterized protein</fullName>
    </submittedName>
</protein>
<organism evidence="1 2">
    <name type="scientific">Candidatus Chisholmbacteria bacterium RIFCSPLOWO2_01_FULL_49_14</name>
    <dbReference type="NCBI Taxonomy" id="1797593"/>
    <lineage>
        <taxon>Bacteria</taxon>
        <taxon>Candidatus Chisholmiibacteriota</taxon>
    </lineage>
</organism>
<gene>
    <name evidence="1" type="ORF">A3A65_01305</name>
</gene>
<name>A0A1G1VZH6_9BACT</name>
<dbReference type="STRING" id="1797593.A3A65_01305"/>
<accession>A0A1G1VZH6</accession>
<evidence type="ECO:0000313" key="2">
    <source>
        <dbReference type="Proteomes" id="UP000176723"/>
    </source>
</evidence>
<dbReference type="Proteomes" id="UP000176723">
    <property type="component" value="Unassembled WGS sequence"/>
</dbReference>
<dbReference type="AlphaFoldDB" id="A0A1G1VZH6"/>
<sequence>MNNHQFKELYRFYQSVLLKTFEEEIKERGWKITERIYRSNFSRDLASLKLRVKYIGQKKEGCVTFRHAWMEVLFIDRDEIPLCLDLRILDMNFGLAKTTRIAVERAEIMDACFKNDQERLHALGRIVDRLRSTKPIKKGSKKEKVELHYEKGVEQSDVGAIISRKDK</sequence>